<dbReference type="SUPFAM" id="SSF54427">
    <property type="entry name" value="NTF2-like"/>
    <property type="match status" value="1"/>
</dbReference>
<dbReference type="InterPro" id="IPR018222">
    <property type="entry name" value="Nuclear_transport_factor_2_euk"/>
</dbReference>
<evidence type="ECO:0000259" key="5">
    <source>
        <dbReference type="PROSITE" id="PS50177"/>
    </source>
</evidence>
<keyword evidence="2 4" id="KW-0653">Protein transport</keyword>
<dbReference type="GO" id="GO:0005634">
    <property type="term" value="C:nucleus"/>
    <property type="evidence" value="ECO:0007669"/>
    <property type="project" value="UniProtKB-SubCell"/>
</dbReference>
<sequence>MSDPLRAHIEIAATAADQFMNVYYNLHDTKREFLGRLYRDSSAILWNGNAYSGVKPFSEFIEKLPKSEHTVECYDAHPLPTADPNGAASLILNVSGTVQYKNEKSKRVFSQCFVLSMEGTSGTFYIWSDCFRFV</sequence>
<dbReference type="GO" id="GO:0051028">
    <property type="term" value="P:mRNA transport"/>
    <property type="evidence" value="ECO:0007669"/>
    <property type="project" value="UniProtKB-UniRule"/>
</dbReference>
<dbReference type="PROSITE" id="PS50177">
    <property type="entry name" value="NTF2_DOMAIN"/>
    <property type="match status" value="1"/>
</dbReference>
<dbReference type="PANTHER" id="PTHR12612">
    <property type="entry name" value="NUCLEAR TRANSPORT FACTOR 2"/>
    <property type="match status" value="1"/>
</dbReference>
<comment type="function">
    <text evidence="4">Has a role in nuclear-cytoplasmic transport of proteins and mRNAs.</text>
</comment>
<evidence type="ECO:0000256" key="1">
    <source>
        <dbReference type="ARBA" id="ARBA00022448"/>
    </source>
</evidence>
<gene>
    <name evidence="6" type="primary">NXT2</name>
    <name evidence="6" type="ORF">BGZ99_004653</name>
</gene>
<dbReference type="GO" id="GO:0006913">
    <property type="term" value="P:nucleocytoplasmic transport"/>
    <property type="evidence" value="ECO:0007669"/>
    <property type="project" value="UniProtKB-UniRule"/>
</dbReference>
<comment type="caution">
    <text evidence="6">The sequence shown here is derived from an EMBL/GenBank/DDBJ whole genome shotgun (WGS) entry which is preliminary data.</text>
</comment>
<evidence type="ECO:0000256" key="4">
    <source>
        <dbReference type="RuleBase" id="RU369002"/>
    </source>
</evidence>
<dbReference type="Proteomes" id="UP000738325">
    <property type="component" value="Unassembled WGS sequence"/>
</dbReference>
<dbReference type="FunFam" id="3.10.450.50:FF:000006">
    <property type="entry name" value="NTF2-related export protein 2 isoform 1"/>
    <property type="match status" value="1"/>
</dbReference>
<dbReference type="InterPro" id="IPR045875">
    <property type="entry name" value="NTF2"/>
</dbReference>
<reference evidence="6" key="1">
    <citation type="journal article" date="2020" name="Fungal Divers.">
        <title>Resolving the Mortierellaceae phylogeny through synthesis of multi-gene phylogenetics and phylogenomics.</title>
        <authorList>
            <person name="Vandepol N."/>
            <person name="Liber J."/>
            <person name="Desiro A."/>
            <person name="Na H."/>
            <person name="Kennedy M."/>
            <person name="Barry K."/>
            <person name="Grigoriev I.V."/>
            <person name="Miller A.N."/>
            <person name="O'Donnell K."/>
            <person name="Stajich J.E."/>
            <person name="Bonito G."/>
        </authorList>
    </citation>
    <scope>NUCLEOTIDE SEQUENCE</scope>
    <source>
        <strain evidence="6">REB-010B</strain>
    </source>
</reference>
<evidence type="ECO:0000256" key="2">
    <source>
        <dbReference type="ARBA" id="ARBA00022927"/>
    </source>
</evidence>
<dbReference type="GO" id="GO:0005737">
    <property type="term" value="C:cytoplasm"/>
    <property type="evidence" value="ECO:0007669"/>
    <property type="project" value="UniProtKB-SubCell"/>
</dbReference>
<dbReference type="EMBL" id="JAAAIP010000292">
    <property type="protein sequence ID" value="KAG0320230.1"/>
    <property type="molecule type" value="Genomic_DNA"/>
</dbReference>
<keyword evidence="7" id="KW-1185">Reference proteome</keyword>
<feature type="domain" description="NTF2" evidence="5">
    <location>
        <begin position="15"/>
        <end position="133"/>
    </location>
</feature>
<keyword evidence="1 4" id="KW-0813">Transport</keyword>
<evidence type="ECO:0000313" key="6">
    <source>
        <dbReference type="EMBL" id="KAG0320230.1"/>
    </source>
</evidence>
<accession>A0A9P6UUH0</accession>
<dbReference type="Gene3D" id="3.10.450.50">
    <property type="match status" value="1"/>
</dbReference>
<evidence type="ECO:0000256" key="3">
    <source>
        <dbReference type="ARBA" id="ARBA00023242"/>
    </source>
</evidence>
<keyword evidence="4" id="KW-0963">Cytoplasm</keyword>
<organism evidence="6 7">
    <name type="scientific">Dissophora globulifera</name>
    <dbReference type="NCBI Taxonomy" id="979702"/>
    <lineage>
        <taxon>Eukaryota</taxon>
        <taxon>Fungi</taxon>
        <taxon>Fungi incertae sedis</taxon>
        <taxon>Mucoromycota</taxon>
        <taxon>Mortierellomycotina</taxon>
        <taxon>Mortierellomycetes</taxon>
        <taxon>Mortierellales</taxon>
        <taxon>Mortierellaceae</taxon>
        <taxon>Dissophora</taxon>
    </lineage>
</organism>
<evidence type="ECO:0000313" key="7">
    <source>
        <dbReference type="Proteomes" id="UP000738325"/>
    </source>
</evidence>
<dbReference type="InterPro" id="IPR032710">
    <property type="entry name" value="NTF2-like_dom_sf"/>
</dbReference>
<proteinExistence type="predicted"/>
<dbReference type="OrthoDB" id="25408at2759"/>
<protein>
    <recommendedName>
        <fullName evidence="4">NTF2-related export protein</fullName>
    </recommendedName>
</protein>
<comment type="subcellular location">
    <subcellularLocation>
        <location evidence="4">Cytoplasm</location>
    </subcellularLocation>
    <subcellularLocation>
        <location evidence="4">Nucleus</location>
    </subcellularLocation>
</comment>
<dbReference type="InterPro" id="IPR002075">
    <property type="entry name" value="NTF2_dom"/>
</dbReference>
<keyword evidence="3 4" id="KW-0539">Nucleus</keyword>
<dbReference type="CDD" id="cd00780">
    <property type="entry name" value="NTF2"/>
    <property type="match status" value="1"/>
</dbReference>
<dbReference type="AlphaFoldDB" id="A0A9P6UUH0"/>
<dbReference type="GO" id="GO:0015031">
    <property type="term" value="P:protein transport"/>
    <property type="evidence" value="ECO:0007669"/>
    <property type="project" value="UniProtKB-KW"/>
</dbReference>
<name>A0A9P6UUH0_9FUNG</name>
<dbReference type="Pfam" id="PF02136">
    <property type="entry name" value="NTF2"/>
    <property type="match status" value="1"/>
</dbReference>